<protein>
    <submittedName>
        <fullName evidence="1">Uncharacterized protein</fullName>
    </submittedName>
</protein>
<dbReference type="EMBL" id="CAUJNA010003305">
    <property type="protein sequence ID" value="CAJ1398555.1"/>
    <property type="molecule type" value="Genomic_DNA"/>
</dbReference>
<dbReference type="Gene3D" id="3.20.20.70">
    <property type="entry name" value="Aldolase class I"/>
    <property type="match status" value="1"/>
</dbReference>
<sequence>MLCGRAWARCPLRCRAAAMISEERRAKMESQNWQVVGSHSAVKLCRWTKSMLQGKGGCYKHTFYGIASHRCMEHTPNVSCANKCIFCWRNHINPVALDWKFDTDEPEAILEESLRKHHETIERQCLSPNALETRKAEARSVQHCALRLGQEAEAGGKMEPECERISLVRRHCMPTAS</sequence>
<dbReference type="Proteomes" id="UP001178507">
    <property type="component" value="Unassembled WGS sequence"/>
</dbReference>
<gene>
    <name evidence="1" type="ORF">EVOR1521_LOCUS22322</name>
</gene>
<dbReference type="GO" id="GO:0051539">
    <property type="term" value="F:4 iron, 4 sulfur cluster binding"/>
    <property type="evidence" value="ECO:0007669"/>
    <property type="project" value="InterPro"/>
</dbReference>
<reference evidence="1" key="1">
    <citation type="submission" date="2023-08" db="EMBL/GenBank/DDBJ databases">
        <authorList>
            <person name="Chen Y."/>
            <person name="Shah S."/>
            <person name="Dougan E. K."/>
            <person name="Thang M."/>
            <person name="Chan C."/>
        </authorList>
    </citation>
    <scope>NUCLEOTIDE SEQUENCE</scope>
</reference>
<evidence type="ECO:0000313" key="1">
    <source>
        <dbReference type="EMBL" id="CAJ1398555.1"/>
    </source>
</evidence>
<dbReference type="InterPro" id="IPR013785">
    <property type="entry name" value="Aldolase_TIM"/>
</dbReference>
<proteinExistence type="predicted"/>
<dbReference type="PANTHER" id="PTHR13930">
    <property type="entry name" value="S-ADENOSYL-L-METHIONINE-DEPENDENT TRNA 4-DEMETHYLWYOSINE SYNTHASE"/>
    <property type="match status" value="1"/>
</dbReference>
<dbReference type="InterPro" id="IPR034556">
    <property type="entry name" value="tRNA_wybutosine-synthase"/>
</dbReference>
<accession>A0AA36N4M0</accession>
<comment type="caution">
    <text evidence="1">The sequence shown here is derived from an EMBL/GenBank/DDBJ whole genome shotgun (WGS) entry which is preliminary data.</text>
</comment>
<organism evidence="1 2">
    <name type="scientific">Effrenium voratum</name>
    <dbReference type="NCBI Taxonomy" id="2562239"/>
    <lineage>
        <taxon>Eukaryota</taxon>
        <taxon>Sar</taxon>
        <taxon>Alveolata</taxon>
        <taxon>Dinophyceae</taxon>
        <taxon>Suessiales</taxon>
        <taxon>Symbiodiniaceae</taxon>
        <taxon>Effrenium</taxon>
    </lineage>
</organism>
<dbReference type="GO" id="GO:0031591">
    <property type="term" value="P:wybutosine biosynthetic process"/>
    <property type="evidence" value="ECO:0007669"/>
    <property type="project" value="TreeGrafter"/>
</dbReference>
<evidence type="ECO:0000313" key="2">
    <source>
        <dbReference type="Proteomes" id="UP001178507"/>
    </source>
</evidence>
<keyword evidence="2" id="KW-1185">Reference proteome</keyword>
<name>A0AA36N4M0_9DINO</name>
<dbReference type="PANTHER" id="PTHR13930:SF0">
    <property type="entry name" value="S-ADENOSYL-L-METHIONINE-DEPENDENT TRNA 4-DEMETHYLWYOSINE SYNTHASE TYW1-RELATED"/>
    <property type="match status" value="1"/>
</dbReference>
<dbReference type="AlphaFoldDB" id="A0AA36N4M0"/>